<feature type="transmembrane region" description="Helical" evidence="7">
    <location>
        <begin position="115"/>
        <end position="139"/>
    </location>
</feature>
<dbReference type="Proteomes" id="UP000662703">
    <property type="component" value="Unassembled WGS sequence"/>
</dbReference>
<keyword evidence="10" id="KW-1185">Reference proteome</keyword>
<evidence type="ECO:0000256" key="4">
    <source>
        <dbReference type="ARBA" id="ARBA00022692"/>
    </source>
</evidence>
<dbReference type="PANTHER" id="PTHR30043">
    <property type="entry name" value="PHOSPHONATES TRANSPORT SYSTEM PERMEASE PROTEIN"/>
    <property type="match status" value="1"/>
</dbReference>
<accession>A0ABS0ARZ5</accession>
<dbReference type="Gene3D" id="1.10.3720.10">
    <property type="entry name" value="MetI-like"/>
    <property type="match status" value="2"/>
</dbReference>
<keyword evidence="5 7" id="KW-1133">Transmembrane helix</keyword>
<dbReference type="RefSeq" id="WP_194865271.1">
    <property type="nucleotide sequence ID" value="NZ_ARXX01000032.1"/>
</dbReference>
<evidence type="ECO:0000256" key="7">
    <source>
        <dbReference type="SAM" id="Phobius"/>
    </source>
</evidence>
<reference evidence="9 10" key="1">
    <citation type="submission" date="2012-09" db="EMBL/GenBank/DDBJ databases">
        <title>Genome Sequence of alkane-degrading Bacterium Alcanivorax sp. 521-1.</title>
        <authorList>
            <person name="Lai Q."/>
            <person name="Shao Z."/>
        </authorList>
    </citation>
    <scope>NUCLEOTIDE SEQUENCE [LARGE SCALE GENOMIC DNA]</scope>
    <source>
        <strain evidence="9 10">521-1</strain>
    </source>
</reference>
<proteinExistence type="predicted"/>
<evidence type="ECO:0000259" key="8">
    <source>
        <dbReference type="Pfam" id="PF00528"/>
    </source>
</evidence>
<evidence type="ECO:0000256" key="1">
    <source>
        <dbReference type="ARBA" id="ARBA00004651"/>
    </source>
</evidence>
<evidence type="ECO:0000256" key="6">
    <source>
        <dbReference type="ARBA" id="ARBA00023136"/>
    </source>
</evidence>
<feature type="transmembrane region" description="Helical" evidence="7">
    <location>
        <begin position="308"/>
        <end position="332"/>
    </location>
</feature>
<gene>
    <name evidence="9" type="ORF">Y5W_02201</name>
</gene>
<sequence>MSARPATTAAGWRRASGWLLLAGLLAFACADLAVTRTAPGAELLRVARGFLAPVWLGDDGLAAAELGRALANTLAFAFQGVVFGAAGGFLLALFWHRRAVRAAAASVRAVHELFWGLLLMQVAGLSPLTGVLAIALPYAGIFAKVFGEMLEEADPAPAASLPRQRRRLNTLFYARLPLIAADARAYTAYRLECALRASAILGFIGLPTLGFHLETAFREGLYAQGAGLLYVLFALILSQRLWLRARLVPVYLLAALLWAPPLGQGDWATLARFVTQDLVPAPLARDQGWAALGDWAWMLWREQVGPGLWHTLVLGMAALLLTAVLALLLFPLRSPLFGNRATRLLGHGLLVVLRTTPEFFLAFFLLIILGPSMLPGILALALHTGAIIAHLTGRFSEGLRLRADSARGVNRYAYEVLPRLSPSFLALLLYRWEIIMRETAVLGILGIHTLGFYIDSSVAEFRFDRTLVLILATVCLNLAVDAFSRWLRARLRLASEGRRPGSNKDSP</sequence>
<evidence type="ECO:0000256" key="5">
    <source>
        <dbReference type="ARBA" id="ARBA00022989"/>
    </source>
</evidence>
<feature type="transmembrane region" description="Helical" evidence="7">
    <location>
        <begin position="74"/>
        <end position="95"/>
    </location>
</feature>
<feature type="transmembrane region" description="Helical" evidence="7">
    <location>
        <begin position="221"/>
        <end position="238"/>
    </location>
</feature>
<evidence type="ECO:0000313" key="9">
    <source>
        <dbReference type="EMBL" id="MBF5056907.1"/>
    </source>
</evidence>
<keyword evidence="4 7" id="KW-0812">Transmembrane</keyword>
<feature type="domain" description="ABC transmembrane type-1" evidence="8">
    <location>
        <begin position="339"/>
        <end position="492"/>
    </location>
</feature>
<dbReference type="EMBL" id="ARXX01000032">
    <property type="protein sequence ID" value="MBF5056907.1"/>
    <property type="molecule type" value="Genomic_DNA"/>
</dbReference>
<name>A0ABS0ARZ5_9GAMM</name>
<evidence type="ECO:0000313" key="10">
    <source>
        <dbReference type="Proteomes" id="UP000662703"/>
    </source>
</evidence>
<keyword evidence="6 7" id="KW-0472">Membrane</keyword>
<feature type="transmembrane region" description="Helical" evidence="7">
    <location>
        <begin position="434"/>
        <end position="454"/>
    </location>
</feature>
<evidence type="ECO:0000256" key="3">
    <source>
        <dbReference type="ARBA" id="ARBA00022475"/>
    </source>
</evidence>
<evidence type="ECO:0000256" key="2">
    <source>
        <dbReference type="ARBA" id="ARBA00022448"/>
    </source>
</evidence>
<dbReference type="InterPro" id="IPR035906">
    <property type="entry name" value="MetI-like_sf"/>
</dbReference>
<organism evidence="9 10">
    <name type="scientific">Alloalcanivorax profundimaris</name>
    <dbReference type="NCBI Taxonomy" id="2735259"/>
    <lineage>
        <taxon>Bacteria</taxon>
        <taxon>Pseudomonadati</taxon>
        <taxon>Pseudomonadota</taxon>
        <taxon>Gammaproteobacteria</taxon>
        <taxon>Oceanospirillales</taxon>
        <taxon>Alcanivoracaceae</taxon>
        <taxon>Alloalcanivorax</taxon>
    </lineage>
</organism>
<comment type="subcellular location">
    <subcellularLocation>
        <location evidence="1">Cell membrane</location>
        <topology evidence="1">Multi-pass membrane protein</topology>
    </subcellularLocation>
</comment>
<dbReference type="Pfam" id="PF00528">
    <property type="entry name" value="BPD_transp_1"/>
    <property type="match status" value="1"/>
</dbReference>
<keyword evidence="3" id="KW-1003">Cell membrane</keyword>
<keyword evidence="2" id="KW-0813">Transport</keyword>
<protein>
    <submittedName>
        <fullName evidence="9">Binding-protein-dependent transport system inner membrane protein</fullName>
    </submittedName>
</protein>
<dbReference type="PANTHER" id="PTHR30043:SF1">
    <property type="entry name" value="ABC TRANSPORT SYSTEM PERMEASE PROTEIN P69"/>
    <property type="match status" value="1"/>
</dbReference>
<dbReference type="SUPFAM" id="SSF161098">
    <property type="entry name" value="MetI-like"/>
    <property type="match status" value="2"/>
</dbReference>
<feature type="transmembrane region" description="Helical" evidence="7">
    <location>
        <begin position="466"/>
        <end position="483"/>
    </location>
</feature>
<comment type="caution">
    <text evidence="9">The sequence shown here is derived from an EMBL/GenBank/DDBJ whole genome shotgun (WGS) entry which is preliminary data.</text>
</comment>
<dbReference type="InterPro" id="IPR000515">
    <property type="entry name" value="MetI-like"/>
</dbReference>
<dbReference type="PROSITE" id="PS51257">
    <property type="entry name" value="PROKAR_LIPOPROTEIN"/>
    <property type="match status" value="1"/>
</dbReference>